<dbReference type="SUPFAM" id="SSF49329">
    <property type="entry name" value="Cu,Zn superoxide dismutase-like"/>
    <property type="match status" value="1"/>
</dbReference>
<reference evidence="5" key="1">
    <citation type="journal article" date="2019" name="Int. J. Syst. Evol. Microbiol.">
        <title>The Global Catalogue of Microorganisms (GCM) 10K type strain sequencing project: providing services to taxonomists for standard genome sequencing and annotation.</title>
        <authorList>
            <consortium name="The Broad Institute Genomics Platform"/>
            <consortium name="The Broad Institute Genome Sequencing Center for Infectious Disease"/>
            <person name="Wu L."/>
            <person name="Ma J."/>
        </authorList>
    </citation>
    <scope>NUCLEOTIDE SEQUENCE [LARGE SCALE GENOMIC DNA]</scope>
    <source>
        <strain evidence="5">JCM 17666</strain>
    </source>
</reference>
<evidence type="ECO:0000313" key="5">
    <source>
        <dbReference type="Proteomes" id="UP001501671"/>
    </source>
</evidence>
<dbReference type="Proteomes" id="UP001501671">
    <property type="component" value="Unassembled WGS sequence"/>
</dbReference>
<proteinExistence type="inferred from homology"/>
<dbReference type="InterPro" id="IPR001424">
    <property type="entry name" value="SOD_Cu_Zn_dom"/>
</dbReference>
<evidence type="ECO:0000259" key="3">
    <source>
        <dbReference type="Pfam" id="PF00080"/>
    </source>
</evidence>
<dbReference type="EMBL" id="BAABFO010000009">
    <property type="protein sequence ID" value="GAA4332292.1"/>
    <property type="molecule type" value="Genomic_DNA"/>
</dbReference>
<sequence>MLFHSRRGLATAVAFTMGLAPAWALADTASGELIGADGASHGTVQVMEAPAGVLVRIEIKGLTPGWHGVHFHEKGDCGAPKFTSAGAHVHAQTPVVHGLLNANANDAGDLPNIHAGSDGSATVELYSTLVALKSGSSRPALLDADGSALVIHANPDDYRTQPIGGAGDRVACAVLR</sequence>
<comment type="similarity">
    <text evidence="1">Belongs to the Cu-Zn superoxide dismutase family.</text>
</comment>
<organism evidence="4 5">
    <name type="scientific">Pigmentiphaga soli</name>
    <dbReference type="NCBI Taxonomy" id="1007095"/>
    <lineage>
        <taxon>Bacteria</taxon>
        <taxon>Pseudomonadati</taxon>
        <taxon>Pseudomonadota</taxon>
        <taxon>Betaproteobacteria</taxon>
        <taxon>Burkholderiales</taxon>
        <taxon>Alcaligenaceae</taxon>
        <taxon>Pigmentiphaga</taxon>
    </lineage>
</organism>
<dbReference type="InterPro" id="IPR024134">
    <property type="entry name" value="SOD_Cu/Zn_/chaperone"/>
</dbReference>
<evidence type="ECO:0000313" key="4">
    <source>
        <dbReference type="EMBL" id="GAA4332292.1"/>
    </source>
</evidence>
<comment type="caution">
    <text evidence="4">The sequence shown here is derived from an EMBL/GenBank/DDBJ whole genome shotgun (WGS) entry which is preliminary data.</text>
</comment>
<keyword evidence="5" id="KW-1185">Reference proteome</keyword>
<dbReference type="Pfam" id="PF00080">
    <property type="entry name" value="Sod_Cu"/>
    <property type="match status" value="1"/>
</dbReference>
<feature type="signal peptide" evidence="2">
    <location>
        <begin position="1"/>
        <end position="26"/>
    </location>
</feature>
<dbReference type="NCBIfam" id="NF047632">
    <property type="entry name" value="SodCCaul"/>
    <property type="match status" value="1"/>
</dbReference>
<dbReference type="InterPro" id="IPR036423">
    <property type="entry name" value="SOD-like_Cu/Zn_dom_sf"/>
</dbReference>
<evidence type="ECO:0000256" key="1">
    <source>
        <dbReference type="ARBA" id="ARBA00010457"/>
    </source>
</evidence>
<feature type="chain" id="PRO_5045753875" evidence="2">
    <location>
        <begin position="27"/>
        <end position="176"/>
    </location>
</feature>
<dbReference type="PANTHER" id="PTHR10003">
    <property type="entry name" value="SUPEROXIDE DISMUTASE CU-ZN -RELATED"/>
    <property type="match status" value="1"/>
</dbReference>
<evidence type="ECO:0000256" key="2">
    <source>
        <dbReference type="SAM" id="SignalP"/>
    </source>
</evidence>
<dbReference type="CDD" id="cd00305">
    <property type="entry name" value="Cu-Zn_Superoxide_Dismutase"/>
    <property type="match status" value="1"/>
</dbReference>
<name>A0ABP8GZN2_9BURK</name>
<accession>A0ABP8GZN2</accession>
<protein>
    <submittedName>
        <fullName evidence="4">Superoxide dismutase family protein</fullName>
    </submittedName>
</protein>
<dbReference type="Gene3D" id="2.60.40.200">
    <property type="entry name" value="Superoxide dismutase, copper/zinc binding domain"/>
    <property type="match status" value="1"/>
</dbReference>
<feature type="domain" description="Superoxide dismutase copper/zinc binding" evidence="3">
    <location>
        <begin position="41"/>
        <end position="174"/>
    </location>
</feature>
<keyword evidence="2" id="KW-0732">Signal</keyword>
<gene>
    <name evidence="4" type="ORF">GCM10023144_22070</name>
</gene>